<dbReference type="Gene3D" id="2.60.450.10">
    <property type="entry name" value="Lipopolysaccharide (LPS) transport protein A like domain"/>
    <property type="match status" value="1"/>
</dbReference>
<dbReference type="InterPro" id="IPR026265">
    <property type="entry name" value="LptC"/>
</dbReference>
<keyword evidence="1 6" id="KW-1003">Cell membrane</keyword>
<dbReference type="HAMAP" id="MF_01915">
    <property type="entry name" value="LPS_assembly_LptC"/>
    <property type="match status" value="1"/>
</dbReference>
<evidence type="ECO:0000313" key="7">
    <source>
        <dbReference type="EMBL" id="SMA37264.1"/>
    </source>
</evidence>
<feature type="transmembrane region" description="Helical" evidence="6">
    <location>
        <begin position="5"/>
        <end position="22"/>
    </location>
</feature>
<evidence type="ECO:0000256" key="4">
    <source>
        <dbReference type="ARBA" id="ARBA00022989"/>
    </source>
</evidence>
<keyword evidence="3 6" id="KW-0812">Transmembrane</keyword>
<dbReference type="RefSeq" id="WP_087106996.1">
    <property type="nucleotide sequence ID" value="NZ_CBCSCN010000014.1"/>
</dbReference>
<dbReference type="GO" id="GO:0030288">
    <property type="term" value="C:outer membrane-bounded periplasmic space"/>
    <property type="evidence" value="ECO:0007669"/>
    <property type="project" value="TreeGrafter"/>
</dbReference>
<keyword evidence="8" id="KW-1185">Reference proteome</keyword>
<dbReference type="EMBL" id="FWPT01000002">
    <property type="protein sequence ID" value="SMA37264.1"/>
    <property type="molecule type" value="Genomic_DNA"/>
</dbReference>
<dbReference type="OrthoDB" id="5797118at2"/>
<dbReference type="GO" id="GO:0017089">
    <property type="term" value="F:glycolipid transfer activity"/>
    <property type="evidence" value="ECO:0007669"/>
    <property type="project" value="TreeGrafter"/>
</dbReference>
<evidence type="ECO:0000256" key="2">
    <source>
        <dbReference type="ARBA" id="ARBA00022519"/>
    </source>
</evidence>
<dbReference type="InterPro" id="IPR010664">
    <property type="entry name" value="LipoPS_assembly_LptC-rel"/>
</dbReference>
<comment type="similarity">
    <text evidence="6">Belongs to the LptC family.</text>
</comment>
<name>A0A1X7AF89_9GAMM</name>
<dbReference type="AlphaFoldDB" id="A0A1X7AF89"/>
<gene>
    <name evidence="6" type="primary">lptC</name>
    <name evidence="7" type="ORF">EHSB41UT_00709</name>
</gene>
<dbReference type="PANTHER" id="PTHR37481">
    <property type="entry name" value="LIPOPOLYSACCHARIDE EXPORT SYSTEM PROTEIN LPTC"/>
    <property type="match status" value="1"/>
</dbReference>
<comment type="subunit">
    <text evidence="6">Component of the lipopolysaccharide transport and assembly complex. Interacts with LptA and the LptBFG transporter complex.</text>
</comment>
<comment type="subcellular location">
    <subcellularLocation>
        <location evidence="6">Cell inner membrane</location>
        <topology evidence="6">Single-pass membrane protein</topology>
    </subcellularLocation>
</comment>
<dbReference type="GO" id="GO:0005886">
    <property type="term" value="C:plasma membrane"/>
    <property type="evidence" value="ECO:0007669"/>
    <property type="project" value="UniProtKB-SubCell"/>
</dbReference>
<evidence type="ECO:0000313" key="8">
    <source>
        <dbReference type="Proteomes" id="UP000196573"/>
    </source>
</evidence>
<accession>A0A1X7AF89</accession>
<evidence type="ECO:0000256" key="6">
    <source>
        <dbReference type="HAMAP-Rule" id="MF_01915"/>
    </source>
</evidence>
<protein>
    <recommendedName>
        <fullName evidence="6">Lipopolysaccharide export system protein LptC</fullName>
    </recommendedName>
</protein>
<reference evidence="7 8" key="1">
    <citation type="submission" date="2017-03" db="EMBL/GenBank/DDBJ databases">
        <authorList>
            <person name="Afonso C.L."/>
            <person name="Miller P.J."/>
            <person name="Scott M.A."/>
            <person name="Spackman E."/>
            <person name="Goraichik I."/>
            <person name="Dimitrov K.M."/>
            <person name="Suarez D.L."/>
            <person name="Swayne D.E."/>
        </authorList>
    </citation>
    <scope>NUCLEOTIDE SEQUENCE [LARGE SCALE GENOMIC DNA]</scope>
    <source>
        <strain evidence="7">SB41UT1</strain>
    </source>
</reference>
<dbReference type="GO" id="GO:0043165">
    <property type="term" value="P:Gram-negative-bacterium-type cell outer membrane assembly"/>
    <property type="evidence" value="ECO:0007669"/>
    <property type="project" value="UniProtKB-UniRule"/>
</dbReference>
<dbReference type="GO" id="GO:0015221">
    <property type="term" value="F:lipopolysaccharide transmembrane transporter activity"/>
    <property type="evidence" value="ECO:0007669"/>
    <property type="project" value="InterPro"/>
</dbReference>
<dbReference type="Proteomes" id="UP000196573">
    <property type="component" value="Unassembled WGS sequence"/>
</dbReference>
<evidence type="ECO:0000256" key="3">
    <source>
        <dbReference type="ARBA" id="ARBA00022692"/>
    </source>
</evidence>
<keyword evidence="2 6" id="KW-0997">Cell inner membrane</keyword>
<proteinExistence type="inferred from homology"/>
<keyword evidence="5 6" id="KW-0472">Membrane</keyword>
<organism evidence="7 8">
    <name type="scientific">Parendozoicomonas haliclonae</name>
    <dbReference type="NCBI Taxonomy" id="1960125"/>
    <lineage>
        <taxon>Bacteria</taxon>
        <taxon>Pseudomonadati</taxon>
        <taxon>Pseudomonadota</taxon>
        <taxon>Gammaproteobacteria</taxon>
        <taxon>Oceanospirillales</taxon>
        <taxon>Endozoicomonadaceae</taxon>
        <taxon>Parendozoicomonas</taxon>
    </lineage>
</organism>
<comment type="function">
    <text evidence="6">Involved in the assembly of lipopolysaccharide (LPS). Required for the translocation of LPS from the inner membrane to the outer membrane. Facilitates the transfer of LPS from the inner membrane to the periplasmic protein LptA. Could be a docking site for LptA.</text>
</comment>
<keyword evidence="4 6" id="KW-1133">Transmembrane helix</keyword>
<evidence type="ECO:0000256" key="5">
    <source>
        <dbReference type="ARBA" id="ARBA00023136"/>
    </source>
</evidence>
<dbReference type="InterPro" id="IPR052363">
    <property type="entry name" value="LPS_export_LptC"/>
</dbReference>
<dbReference type="NCBIfam" id="TIGR04409">
    <property type="entry name" value="LptC_YrbK"/>
    <property type="match status" value="1"/>
</dbReference>
<evidence type="ECO:0000256" key="1">
    <source>
        <dbReference type="ARBA" id="ARBA00022475"/>
    </source>
</evidence>
<dbReference type="PANTHER" id="PTHR37481:SF1">
    <property type="entry name" value="LIPOPOLYSACCHARIDE EXPORT SYSTEM PROTEIN LPTC"/>
    <property type="match status" value="1"/>
</dbReference>
<sequence length="186" mass="21229">MRQLLYIFLVLGFVGLIGYWSYSTDNPTSMPRAAQEDKEPDFFIRDAFITEYDVNGALASTLESDEISHFPHNDTTLLKQPDLWTFEEDRQPWHTTADNGRILPDGETVELIDNVVMIQQDGNGQSEQRVDTDFLTVYSGEDYADTDAPVRITNEPGVTTAVGMRAFYKRDFIQLKSKVNSIYENK</sequence>
<dbReference type="Pfam" id="PF06835">
    <property type="entry name" value="LptC"/>
    <property type="match status" value="1"/>
</dbReference>